<feature type="compositionally biased region" description="Polar residues" evidence="1">
    <location>
        <begin position="69"/>
        <end position="78"/>
    </location>
</feature>
<name>A0A9X3PIA1_9ACTN</name>
<feature type="compositionally biased region" description="Acidic residues" evidence="1">
    <location>
        <begin position="1"/>
        <end position="10"/>
    </location>
</feature>
<dbReference type="Proteomes" id="UP001183604">
    <property type="component" value="Unassembled WGS sequence"/>
</dbReference>
<dbReference type="EMBL" id="JAVDYD010000001">
    <property type="protein sequence ID" value="MDR7339334.1"/>
    <property type="molecule type" value="Genomic_DNA"/>
</dbReference>
<dbReference type="Proteomes" id="UP001145799">
    <property type="component" value="Unassembled WGS sequence"/>
</dbReference>
<organism evidence="2 4">
    <name type="scientific">Glycomyces lechevalierae</name>
    <dbReference type="NCBI Taxonomy" id="256034"/>
    <lineage>
        <taxon>Bacteria</taxon>
        <taxon>Bacillati</taxon>
        <taxon>Actinomycetota</taxon>
        <taxon>Actinomycetes</taxon>
        <taxon>Glycomycetales</taxon>
        <taxon>Glycomycetaceae</taxon>
        <taxon>Glycomyces</taxon>
    </lineage>
</organism>
<reference evidence="3 5" key="2">
    <citation type="submission" date="2023-07" db="EMBL/GenBank/DDBJ databases">
        <title>Sequencing the genomes of 1000 actinobacteria strains.</title>
        <authorList>
            <person name="Klenk H.-P."/>
        </authorList>
    </citation>
    <scope>NUCLEOTIDE SEQUENCE [LARGE SCALE GENOMIC DNA]</scope>
    <source>
        <strain evidence="3 5">DSM 44724</strain>
    </source>
</reference>
<evidence type="ECO:0000313" key="4">
    <source>
        <dbReference type="Proteomes" id="UP001145799"/>
    </source>
</evidence>
<comment type="caution">
    <text evidence="2">The sequence shown here is derived from an EMBL/GenBank/DDBJ whole genome shotgun (WGS) entry which is preliminary data.</text>
</comment>
<dbReference type="EMBL" id="JAPZVQ010000002">
    <property type="protein sequence ID" value="MDA1384236.1"/>
    <property type="molecule type" value="Genomic_DNA"/>
</dbReference>
<protein>
    <recommendedName>
        <fullName evidence="6">WXG100 family type VII secretion target</fullName>
    </recommendedName>
</protein>
<proteinExistence type="predicted"/>
<sequence length="359" mass="37818">MSDEIQEPTWDEGAPRQKPTLFGDGDVGASGADAWRAATGQGAPSADSSKNAGGLYHQAVDGYRGGDGSTKNGPTTGMNALKSVASPVLLVQNTVANATKIESLTDWDGYANLATGLAGDITAVQGAAEEFWSFVEGITDPNFDPLQWLAGSLIDFLVQVFQPLEDLIGIVSGNETRMRDSATMWNTVAKGAPQVSDYIVAVSEDGLSDWTGRDGDAARTRVAEAGRTIEALGYMAVGMEGLLTCMGDLAKALRQDIVDLLAKAVSWAITRLLPQVAAGIATFGATVATAIADAVYKVAALLMKAFTRIRQATNIFGKAARVMQQIWELLEKIKPVLDFLKTNRNAIMTGAGALEQATG</sequence>
<evidence type="ECO:0000313" key="3">
    <source>
        <dbReference type="EMBL" id="MDR7339334.1"/>
    </source>
</evidence>
<evidence type="ECO:0008006" key="6">
    <source>
        <dbReference type="Google" id="ProtNLM"/>
    </source>
</evidence>
<keyword evidence="5" id="KW-1185">Reference proteome</keyword>
<evidence type="ECO:0000313" key="2">
    <source>
        <dbReference type="EMBL" id="MDA1384236.1"/>
    </source>
</evidence>
<accession>A0A9X3PIA1</accession>
<evidence type="ECO:0000256" key="1">
    <source>
        <dbReference type="SAM" id="MobiDB-lite"/>
    </source>
</evidence>
<evidence type="ECO:0000313" key="5">
    <source>
        <dbReference type="Proteomes" id="UP001183604"/>
    </source>
</evidence>
<dbReference type="RefSeq" id="WP_270120665.1">
    <property type="nucleotide sequence ID" value="NZ_BAAAOM010000004.1"/>
</dbReference>
<reference evidence="2" key="1">
    <citation type="submission" date="2022-12" db="EMBL/GenBank/DDBJ databases">
        <title>Gycomyces niveus sp.nov., a novel actinomycete isolated from soil in Shouguang.</title>
        <authorList>
            <person name="Yang X."/>
        </authorList>
    </citation>
    <scope>NUCLEOTIDE SEQUENCE</scope>
    <source>
        <strain evidence="2">DSM 44724</strain>
    </source>
</reference>
<feature type="compositionally biased region" description="Low complexity" evidence="1">
    <location>
        <begin position="23"/>
        <end position="34"/>
    </location>
</feature>
<feature type="region of interest" description="Disordered" evidence="1">
    <location>
        <begin position="1"/>
        <end position="78"/>
    </location>
</feature>
<gene>
    <name evidence="3" type="ORF">J2S69_003053</name>
    <name evidence="2" type="ORF">O2L01_04510</name>
</gene>
<dbReference type="AlphaFoldDB" id="A0A9X3PIA1"/>